<proteinExistence type="inferred from homology"/>
<evidence type="ECO:0000256" key="5">
    <source>
        <dbReference type="ARBA" id="ARBA00022475"/>
    </source>
</evidence>
<dbReference type="RefSeq" id="WP_123422267.1">
    <property type="nucleotide sequence ID" value="NZ_RJUL01000009.1"/>
</dbReference>
<keyword evidence="8" id="KW-0653">Protein transport</keyword>
<dbReference type="Proteomes" id="UP000268033">
    <property type="component" value="Unassembled WGS sequence"/>
</dbReference>
<accession>A0A3N1P2D4</accession>
<dbReference type="GO" id="GO:0003924">
    <property type="term" value="F:GTPase activity"/>
    <property type="evidence" value="ECO:0007669"/>
    <property type="project" value="UniProtKB-UniRule"/>
</dbReference>
<dbReference type="InterPro" id="IPR027417">
    <property type="entry name" value="P-loop_NTPase"/>
</dbReference>
<protein>
    <recommendedName>
        <fullName evidence="3 13">Flagellar biosynthesis protein FlhF</fullName>
    </recommendedName>
</protein>
<reference evidence="17 18" key="1">
    <citation type="submission" date="2018-11" db="EMBL/GenBank/DDBJ databases">
        <title>Genomic Encyclopedia of Type Strains, Phase IV (KMG-IV): sequencing the most valuable type-strain genomes for metagenomic binning, comparative biology and taxonomic classification.</title>
        <authorList>
            <person name="Goeker M."/>
        </authorList>
    </citation>
    <scope>NUCLEOTIDE SEQUENCE [LARGE SCALE GENOMIC DNA]</scope>
    <source>
        <strain evidence="17 18">DSM 21945</strain>
    </source>
</reference>
<dbReference type="InterPro" id="IPR000897">
    <property type="entry name" value="SRP54_GTPase_dom"/>
</dbReference>
<dbReference type="AlphaFoldDB" id="A0A3N1P2D4"/>
<comment type="function">
    <text evidence="12">Necessary for flagellar biosynthesis. May be involved in translocation of the flagellum.</text>
</comment>
<dbReference type="SMART" id="SM00382">
    <property type="entry name" value="AAA"/>
    <property type="match status" value="1"/>
</dbReference>
<feature type="domain" description="AAA+ ATPase" evidence="15">
    <location>
        <begin position="234"/>
        <end position="365"/>
    </location>
</feature>
<evidence type="ECO:0000256" key="12">
    <source>
        <dbReference type="ARBA" id="ARBA00025337"/>
    </source>
</evidence>
<dbReference type="InterPro" id="IPR020006">
    <property type="entry name" value="FlhF"/>
</dbReference>
<comment type="caution">
    <text evidence="17">The sequence shown here is derived from an EMBL/GenBank/DDBJ whole genome shotgun (WGS) entry which is preliminary data.</text>
</comment>
<evidence type="ECO:0000256" key="11">
    <source>
        <dbReference type="ARBA" id="ARBA00023225"/>
    </source>
</evidence>
<evidence type="ECO:0000313" key="18">
    <source>
        <dbReference type="Proteomes" id="UP000268033"/>
    </source>
</evidence>
<feature type="compositionally biased region" description="Basic and acidic residues" evidence="14">
    <location>
        <begin position="102"/>
        <end position="112"/>
    </location>
</feature>
<gene>
    <name evidence="17" type="ORF">EDC28_10959</name>
</gene>
<dbReference type="PANTHER" id="PTHR43134:SF3">
    <property type="entry name" value="FLAGELLAR BIOSYNTHESIS PROTEIN FLHF"/>
    <property type="match status" value="1"/>
</dbReference>
<organism evidence="17 18">
    <name type="scientific">Gallaecimonas pentaromativorans</name>
    <dbReference type="NCBI Taxonomy" id="584787"/>
    <lineage>
        <taxon>Bacteria</taxon>
        <taxon>Pseudomonadati</taxon>
        <taxon>Pseudomonadota</taxon>
        <taxon>Gammaproteobacteria</taxon>
        <taxon>Enterobacterales</taxon>
        <taxon>Gallaecimonadaceae</taxon>
        <taxon>Gallaecimonas</taxon>
    </lineage>
</organism>
<dbReference type="InterPro" id="IPR047040">
    <property type="entry name" value="FlhF__GTPase_dom"/>
</dbReference>
<keyword evidence="17" id="KW-0282">Flagellum</keyword>
<dbReference type="GO" id="GO:0006614">
    <property type="term" value="P:SRP-dependent cotranslational protein targeting to membrane"/>
    <property type="evidence" value="ECO:0007669"/>
    <property type="project" value="UniProtKB-UniRule"/>
</dbReference>
<comment type="subcellular location">
    <subcellularLocation>
        <location evidence="1">Cell membrane</location>
        <topology evidence="1">Peripheral membrane protein</topology>
        <orientation evidence="1">Cytoplasmic side</orientation>
    </subcellularLocation>
</comment>
<keyword evidence="17" id="KW-0966">Cell projection</keyword>
<keyword evidence="18" id="KW-1185">Reference proteome</keyword>
<dbReference type="InterPro" id="IPR003593">
    <property type="entry name" value="AAA+_ATPase"/>
</dbReference>
<evidence type="ECO:0000256" key="3">
    <source>
        <dbReference type="ARBA" id="ARBA00014919"/>
    </source>
</evidence>
<name>A0A3N1P2D4_9GAMM</name>
<evidence type="ECO:0000256" key="9">
    <source>
        <dbReference type="ARBA" id="ARBA00023134"/>
    </source>
</evidence>
<dbReference type="SUPFAM" id="SSF52540">
    <property type="entry name" value="P-loop containing nucleoside triphosphate hydrolases"/>
    <property type="match status" value="1"/>
</dbReference>
<keyword evidence="4" id="KW-0813">Transport</keyword>
<comment type="similarity">
    <text evidence="2">Belongs to the GTP-binding SRP family.</text>
</comment>
<dbReference type="GO" id="GO:0015031">
    <property type="term" value="P:protein transport"/>
    <property type="evidence" value="ECO:0007669"/>
    <property type="project" value="UniProtKB-KW"/>
</dbReference>
<dbReference type="Gene3D" id="1.20.120.1380">
    <property type="entry name" value="Flagellar FlhF biosynthesis protein, N domain"/>
    <property type="match status" value="1"/>
</dbReference>
<evidence type="ECO:0000256" key="13">
    <source>
        <dbReference type="NCBIfam" id="TIGR03499"/>
    </source>
</evidence>
<dbReference type="CDD" id="cd17873">
    <property type="entry name" value="FlhF"/>
    <property type="match status" value="1"/>
</dbReference>
<evidence type="ECO:0000259" key="16">
    <source>
        <dbReference type="SMART" id="SM00962"/>
    </source>
</evidence>
<dbReference type="EMBL" id="RJUL01000009">
    <property type="protein sequence ID" value="ROQ22573.1"/>
    <property type="molecule type" value="Genomic_DNA"/>
</dbReference>
<dbReference type="NCBIfam" id="TIGR03499">
    <property type="entry name" value="FlhF"/>
    <property type="match status" value="1"/>
</dbReference>
<evidence type="ECO:0000256" key="1">
    <source>
        <dbReference type="ARBA" id="ARBA00004413"/>
    </source>
</evidence>
<evidence type="ECO:0000256" key="10">
    <source>
        <dbReference type="ARBA" id="ARBA00023136"/>
    </source>
</evidence>
<feature type="compositionally biased region" description="Basic and acidic residues" evidence="14">
    <location>
        <begin position="60"/>
        <end position="70"/>
    </location>
</feature>
<feature type="domain" description="SRP54-type proteins GTP-binding" evidence="16">
    <location>
        <begin position="235"/>
        <end position="428"/>
    </location>
</feature>
<dbReference type="FunFam" id="3.40.50.300:FF:000695">
    <property type="entry name" value="Flagellar biosynthesis regulator FlhF"/>
    <property type="match status" value="1"/>
</dbReference>
<feature type="region of interest" description="Disordered" evidence="14">
    <location>
        <begin position="50"/>
        <end position="117"/>
    </location>
</feature>
<dbReference type="GO" id="GO:0005047">
    <property type="term" value="F:signal recognition particle binding"/>
    <property type="evidence" value="ECO:0007669"/>
    <property type="project" value="TreeGrafter"/>
</dbReference>
<dbReference type="Pfam" id="PF00448">
    <property type="entry name" value="SRP54"/>
    <property type="match status" value="1"/>
</dbReference>
<keyword evidence="10" id="KW-0472">Membrane</keyword>
<keyword evidence="7" id="KW-1005">Bacterial flagellum biogenesis</keyword>
<dbReference type="Gene3D" id="3.40.50.300">
    <property type="entry name" value="P-loop containing nucleotide triphosphate hydrolases"/>
    <property type="match status" value="1"/>
</dbReference>
<keyword evidence="9" id="KW-0342">GTP-binding</keyword>
<evidence type="ECO:0000256" key="8">
    <source>
        <dbReference type="ARBA" id="ARBA00022927"/>
    </source>
</evidence>
<evidence type="ECO:0000256" key="4">
    <source>
        <dbReference type="ARBA" id="ARBA00022448"/>
    </source>
</evidence>
<sequence>MKIHRFFAKDMRSALAEVKDTLGVDAVILSNTKVNGGVEIVAAVDVADKTPQGRASAGRAGERELPEDRVTLSSAPRQAAPRQTAKAEPRKKAAPTLNWDWQSREQDSRSESLPEWSRGLARQAMEQQPEFAAATEPASPVKKVTMADLSEEMLSLRQLLEHQLSGLRQDAKARRQPVRTLLEERLVKMGFPSTLAEEVTAPMPEALGANDGWKWLRVQLKKRLFTSDNTILRKGGVVAMMGPTGVGKTTTVAKLAAHYALKHGADEVALVSTDTYRIGAHEQLATYGRIIGCPVKVAKDAEELEDVLYQLRNRSLVLIDTAGMGQRDLRLNQQLSTLVQAGQVPIQRYLVLSATAQQRVLEDALNRFSQVPLDGLVLTKLDETLSLGEVLGLAIQNALPIGYLTDGQRVPEDLQVAQAENLLERALALFVGTAAA</sequence>
<keyword evidence="11" id="KW-1006">Bacterial flagellum protein export</keyword>
<evidence type="ECO:0000256" key="14">
    <source>
        <dbReference type="SAM" id="MobiDB-lite"/>
    </source>
</evidence>
<dbReference type="PANTHER" id="PTHR43134">
    <property type="entry name" value="SIGNAL RECOGNITION PARTICLE RECEPTOR SUBUNIT ALPHA"/>
    <property type="match status" value="1"/>
</dbReference>
<evidence type="ECO:0000256" key="2">
    <source>
        <dbReference type="ARBA" id="ARBA00008531"/>
    </source>
</evidence>
<evidence type="ECO:0000256" key="7">
    <source>
        <dbReference type="ARBA" id="ARBA00022795"/>
    </source>
</evidence>
<evidence type="ECO:0000256" key="6">
    <source>
        <dbReference type="ARBA" id="ARBA00022741"/>
    </source>
</evidence>
<dbReference type="GO" id="GO:0005886">
    <property type="term" value="C:plasma membrane"/>
    <property type="evidence" value="ECO:0007669"/>
    <property type="project" value="UniProtKB-SubCell"/>
</dbReference>
<dbReference type="GO" id="GO:0005525">
    <property type="term" value="F:GTP binding"/>
    <property type="evidence" value="ECO:0007669"/>
    <property type="project" value="UniProtKB-UniRule"/>
</dbReference>
<dbReference type="STRING" id="584787.GCA_001247655_01446"/>
<keyword evidence="5" id="KW-1003">Cell membrane</keyword>
<dbReference type="SMART" id="SM00962">
    <property type="entry name" value="SRP54"/>
    <property type="match status" value="1"/>
</dbReference>
<keyword evidence="17" id="KW-0969">Cilium</keyword>
<keyword evidence="6" id="KW-0547">Nucleotide-binding</keyword>
<dbReference type="GO" id="GO:0044781">
    <property type="term" value="P:bacterial-type flagellum organization"/>
    <property type="evidence" value="ECO:0007669"/>
    <property type="project" value="UniProtKB-UniRule"/>
</dbReference>
<evidence type="ECO:0000259" key="15">
    <source>
        <dbReference type="SMART" id="SM00382"/>
    </source>
</evidence>
<evidence type="ECO:0000313" key="17">
    <source>
        <dbReference type="EMBL" id="ROQ22573.1"/>
    </source>
</evidence>